<dbReference type="Gene3D" id="1.10.238.10">
    <property type="entry name" value="EF-hand"/>
    <property type="match status" value="1"/>
</dbReference>
<feature type="domain" description="EF-hand" evidence="11">
    <location>
        <begin position="574"/>
        <end position="609"/>
    </location>
</feature>
<dbReference type="InterPro" id="IPR011992">
    <property type="entry name" value="EF-hand-dom_pair"/>
</dbReference>
<dbReference type="EC" id="3.1.3.16" evidence="8"/>
<evidence type="ECO:0000313" key="12">
    <source>
        <dbReference type="EMBL" id="KAJ0402872.1"/>
    </source>
</evidence>
<evidence type="ECO:0000256" key="5">
    <source>
        <dbReference type="ARBA" id="ARBA00022801"/>
    </source>
</evidence>
<evidence type="ECO:0000256" key="2">
    <source>
        <dbReference type="ARBA" id="ARBA00008294"/>
    </source>
</evidence>
<dbReference type="InterPro" id="IPR002048">
    <property type="entry name" value="EF_hand_dom"/>
</dbReference>
<comment type="similarity">
    <text evidence="2 8">Belongs to the PPP phosphatase family.</text>
</comment>
<feature type="coiled-coil region" evidence="9">
    <location>
        <begin position="1058"/>
        <end position="1159"/>
    </location>
</feature>
<evidence type="ECO:0000256" key="7">
    <source>
        <dbReference type="ARBA" id="ARBA00023211"/>
    </source>
</evidence>
<feature type="region of interest" description="Disordered" evidence="10">
    <location>
        <begin position="1"/>
        <end position="55"/>
    </location>
</feature>
<dbReference type="SUPFAM" id="SSF47473">
    <property type="entry name" value="EF-hand"/>
    <property type="match status" value="1"/>
</dbReference>
<keyword evidence="4" id="KW-0677">Repeat</keyword>
<evidence type="ECO:0000256" key="3">
    <source>
        <dbReference type="ARBA" id="ARBA00022723"/>
    </source>
</evidence>
<dbReference type="AlphaFoldDB" id="A0AAD5Q7C9"/>
<evidence type="ECO:0000256" key="1">
    <source>
        <dbReference type="ARBA" id="ARBA00001936"/>
    </source>
</evidence>
<dbReference type="PROSITE" id="PS50222">
    <property type="entry name" value="EF_HAND_2"/>
    <property type="match status" value="2"/>
</dbReference>
<dbReference type="PRINTS" id="PR00114">
    <property type="entry name" value="STPHPHTASE"/>
</dbReference>
<dbReference type="Pfam" id="PF08321">
    <property type="entry name" value="PPP5"/>
    <property type="match status" value="1"/>
</dbReference>
<comment type="cofactor">
    <cofactor evidence="1">
        <name>Mn(2+)</name>
        <dbReference type="ChEBI" id="CHEBI:29035"/>
    </cofactor>
</comment>
<keyword evidence="7" id="KW-0464">Manganese</keyword>
<accession>A0AAD5Q7C9</accession>
<evidence type="ECO:0000256" key="10">
    <source>
        <dbReference type="SAM" id="MobiDB-lite"/>
    </source>
</evidence>
<keyword evidence="9" id="KW-0175">Coiled coil</keyword>
<evidence type="ECO:0000259" key="11">
    <source>
        <dbReference type="PROSITE" id="PS50222"/>
    </source>
</evidence>
<dbReference type="InterPro" id="IPR004843">
    <property type="entry name" value="Calcineurin-like_PHP"/>
</dbReference>
<evidence type="ECO:0000256" key="4">
    <source>
        <dbReference type="ARBA" id="ARBA00022737"/>
    </source>
</evidence>
<dbReference type="Pfam" id="PF13499">
    <property type="entry name" value="EF-hand_7"/>
    <property type="match status" value="1"/>
</dbReference>
<dbReference type="InterPro" id="IPR013235">
    <property type="entry name" value="PPP_dom"/>
</dbReference>
<protein>
    <recommendedName>
        <fullName evidence="8">Serine/threonine-protein phosphatase</fullName>
        <ecNumber evidence="8">3.1.3.16</ecNumber>
    </recommendedName>
</protein>
<dbReference type="SUPFAM" id="SSF56300">
    <property type="entry name" value="Metallo-dependent phosphatases"/>
    <property type="match status" value="1"/>
</dbReference>
<dbReference type="PROSITE" id="PS00018">
    <property type="entry name" value="EF_HAND_1"/>
    <property type="match status" value="2"/>
</dbReference>
<keyword evidence="13" id="KW-1185">Reference proteome</keyword>
<feature type="region of interest" description="Disordered" evidence="10">
    <location>
        <begin position="91"/>
        <end position="119"/>
    </location>
</feature>
<dbReference type="Pfam" id="PF00149">
    <property type="entry name" value="Metallophos"/>
    <property type="match status" value="1"/>
</dbReference>
<dbReference type="SMART" id="SM00054">
    <property type="entry name" value="EFh"/>
    <property type="match status" value="3"/>
</dbReference>
<dbReference type="GO" id="GO:0005509">
    <property type="term" value="F:calcium ion binding"/>
    <property type="evidence" value="ECO:0007669"/>
    <property type="project" value="InterPro"/>
</dbReference>
<dbReference type="PANTHER" id="PTHR45668">
    <property type="entry name" value="SERINE/THREONINE-PROTEIN PHOSPHATASE 5-RELATED"/>
    <property type="match status" value="1"/>
</dbReference>
<reference evidence="12" key="1">
    <citation type="submission" date="2021-12" db="EMBL/GenBank/DDBJ databases">
        <title>Prjna785345.</title>
        <authorList>
            <person name="Rujirawat T."/>
            <person name="Krajaejun T."/>
        </authorList>
    </citation>
    <scope>NUCLEOTIDE SEQUENCE</scope>
    <source>
        <strain evidence="12">Pi057C3</strain>
    </source>
</reference>
<dbReference type="PANTHER" id="PTHR45668:SF5">
    <property type="entry name" value="SERINE_THREONINE-PROTEIN PHOSPHATASE 5"/>
    <property type="match status" value="1"/>
</dbReference>
<evidence type="ECO:0000256" key="6">
    <source>
        <dbReference type="ARBA" id="ARBA00022837"/>
    </source>
</evidence>
<feature type="domain" description="EF-hand" evidence="11">
    <location>
        <begin position="616"/>
        <end position="651"/>
    </location>
</feature>
<feature type="coiled-coil region" evidence="9">
    <location>
        <begin position="884"/>
        <end position="978"/>
    </location>
</feature>
<keyword evidence="5 8" id="KW-0378">Hydrolase</keyword>
<organism evidence="12 13">
    <name type="scientific">Pythium insidiosum</name>
    <name type="common">Pythiosis disease agent</name>
    <dbReference type="NCBI Taxonomy" id="114742"/>
    <lineage>
        <taxon>Eukaryota</taxon>
        <taxon>Sar</taxon>
        <taxon>Stramenopiles</taxon>
        <taxon>Oomycota</taxon>
        <taxon>Peronosporomycetes</taxon>
        <taxon>Pythiales</taxon>
        <taxon>Pythiaceae</taxon>
        <taxon>Pythium</taxon>
    </lineage>
</organism>
<comment type="caution">
    <text evidence="12">The sequence shown here is derived from an EMBL/GenBank/DDBJ whole genome shotgun (WGS) entry which is preliminary data.</text>
</comment>
<keyword evidence="6" id="KW-0106">Calcium</keyword>
<gene>
    <name evidence="12" type="ORF">P43SY_000486</name>
</gene>
<dbReference type="InterPro" id="IPR006186">
    <property type="entry name" value="Ser/Thr-sp_prot-phosphatase"/>
</dbReference>
<dbReference type="InterPro" id="IPR018247">
    <property type="entry name" value="EF_Hand_1_Ca_BS"/>
</dbReference>
<dbReference type="InterPro" id="IPR029052">
    <property type="entry name" value="Metallo-depent_PP-like"/>
</dbReference>
<dbReference type="Gene3D" id="3.60.21.10">
    <property type="match status" value="1"/>
</dbReference>
<keyword evidence="3" id="KW-0479">Metal-binding</keyword>
<name>A0AAD5Q7C9_PYTIN</name>
<dbReference type="GO" id="GO:0004722">
    <property type="term" value="F:protein serine/threonine phosphatase activity"/>
    <property type="evidence" value="ECO:0007669"/>
    <property type="project" value="UniProtKB-EC"/>
</dbReference>
<dbReference type="EMBL" id="JAKCXM010000093">
    <property type="protein sequence ID" value="KAJ0402872.1"/>
    <property type="molecule type" value="Genomic_DNA"/>
</dbReference>
<evidence type="ECO:0000313" key="13">
    <source>
        <dbReference type="Proteomes" id="UP001209570"/>
    </source>
</evidence>
<proteinExistence type="inferred from homology"/>
<dbReference type="PROSITE" id="PS00125">
    <property type="entry name" value="SER_THR_PHOSPHATASE"/>
    <property type="match status" value="1"/>
</dbReference>
<evidence type="ECO:0000256" key="9">
    <source>
        <dbReference type="SAM" id="Coils"/>
    </source>
</evidence>
<dbReference type="SMART" id="SM00156">
    <property type="entry name" value="PP2Ac"/>
    <property type="match status" value="1"/>
</dbReference>
<evidence type="ECO:0000256" key="8">
    <source>
        <dbReference type="RuleBase" id="RU004273"/>
    </source>
</evidence>
<dbReference type="CDD" id="cd00051">
    <property type="entry name" value="EFh"/>
    <property type="match status" value="1"/>
</dbReference>
<dbReference type="Proteomes" id="UP001209570">
    <property type="component" value="Unassembled WGS sequence"/>
</dbReference>
<sequence>MGNKQSFDPMGPLPTARLSTNGSAPPSPTADATSSNSAPSAPVARSPSRGQSSDEAISNWKLFNDLENREEADVLELSLFLDALTKYMPGMEEERRRNSASQASDGELESTPPPPAPTLAKTVSEQVVGQIDIANMYIQSAELGKTITLDAVKDLIESCKKGQKIPRQVIIRVVNQAITLFRQEPTLVEVAIAPANHITVIGDLHGQLDDLLLIFRENGLPSESNPYVFNGDFVDRGDRGVEIAIIIYLFKILYPKHVWVNRGNHEEFSITQVFGFMKECETKYDRFIFDLFCESFRWLPLATLLDSRVLVVHGGVPRDLVPLKELNALDRTEYDLTRWREKPRHKIQKEPHRRMQMMRDVLWSDPRPAKGWEENKRGAGILYGPDVVQKFMSKNKLALIIRSHECVPRGFDWPYQDKGMLVTLFSASNYCGKANNLGCFVRIPSSKQAKPAFFQYMASAESRDMAVSNLDGLFSLIIEHKEDLMEAFLNEDKEKTGKLKIATWSQIMEDVLDLALDWPALQPLLTSVKDGSVPYEDFLARYNAAGSADAAAATEKSEDPERAKRRAAFNSLYRHRTRLEALFRVLDRDGNGTITLDELEASIKLLNERLPPGMQAFSAKAIDIMRMFDFSHDNEININEFMEGFRINAKLTVAAKWKRARKKIKALSALGALKALSHLEPEESARPAETPSVSDVDDAAVADEVHRKLTRVPSARRAPVLTRHGSIQLIGLAADLDVPADEGQLMSIQDANEGEGEEDDEEAAVVVKDLSALTPRSSWLAHLVRMGGKKLITIDVGAETGQRVSSPRSLEACHRSGIEPDELLPKSPKDFYDRRSGKFGLVEKEAASIRFQHFEQLRQAKLDALEERRLQRMKLRQQKEIQGVIEMEAKMAKMQQENARRNAEEVRKKLEYQKELRAKRAQLMAQKHEREIQKKKQEDLEAQQRKLRLKQEAEKEKKMIEEEERKAQQRKKEAMLREMERNAKAEEFRRQTEMLLKQQEDIVAANRQRMLEKEQQVIHKMEQANRRRQLDALERREKANVRIQSASIQNQLALQRRKEEFEAKQNAASERAKEIQRKTLQELKDRAALQKKEEAIRQSRLEAARKQQEVNVGRLLNKRQAMEQKLEQVYVERTKERMLQTVERELSQEEKARNVERLKRIDEYNRMQMLRKIAEEDERSRRIKEKKHAITRARQKVALESLIRKHRINQAVEQLRLSNKWDRIEETLYAL</sequence>
<dbReference type="InterPro" id="IPR051134">
    <property type="entry name" value="PPP_phosphatase"/>
</dbReference>
<comment type="catalytic activity">
    <reaction evidence="8">
        <text>O-phospho-L-threonyl-[protein] + H2O = L-threonyl-[protein] + phosphate</text>
        <dbReference type="Rhea" id="RHEA:47004"/>
        <dbReference type="Rhea" id="RHEA-COMP:11060"/>
        <dbReference type="Rhea" id="RHEA-COMP:11605"/>
        <dbReference type="ChEBI" id="CHEBI:15377"/>
        <dbReference type="ChEBI" id="CHEBI:30013"/>
        <dbReference type="ChEBI" id="CHEBI:43474"/>
        <dbReference type="ChEBI" id="CHEBI:61977"/>
        <dbReference type="EC" id="3.1.3.16"/>
    </reaction>
</comment>
<feature type="compositionally biased region" description="Low complexity" evidence="10">
    <location>
        <begin position="29"/>
        <end position="48"/>
    </location>
</feature>